<feature type="region of interest" description="Disordered" evidence="4">
    <location>
        <begin position="366"/>
        <end position="416"/>
    </location>
</feature>
<evidence type="ECO:0000256" key="2">
    <source>
        <dbReference type="ARBA" id="ARBA00009477"/>
    </source>
</evidence>
<accession>A0A1Q8T9B7</accession>
<name>A0A1Q8T9B7_9GAMM</name>
<dbReference type="InterPro" id="IPR058626">
    <property type="entry name" value="MdtA-like_b-barrel"/>
</dbReference>
<feature type="domain" description="Multidrug resistance protein MdtA-like beta-barrel" evidence="7">
    <location>
        <begin position="215"/>
        <end position="298"/>
    </location>
</feature>
<gene>
    <name evidence="9" type="ORF">BTW10_15440</name>
</gene>
<dbReference type="Proteomes" id="UP000186806">
    <property type="component" value="Unassembled WGS sequence"/>
</dbReference>
<evidence type="ECO:0000313" key="10">
    <source>
        <dbReference type="Proteomes" id="UP000186806"/>
    </source>
</evidence>
<dbReference type="InterPro" id="IPR006143">
    <property type="entry name" value="RND_pump_MFP"/>
</dbReference>
<dbReference type="Gene3D" id="2.40.30.170">
    <property type="match status" value="1"/>
</dbReference>
<comment type="caution">
    <text evidence="9">The sequence shown here is derived from an EMBL/GenBank/DDBJ whole genome shotgun (WGS) entry which is preliminary data.</text>
</comment>
<dbReference type="EMBL" id="MSDQ01000039">
    <property type="protein sequence ID" value="OLO10273.1"/>
    <property type="molecule type" value="Genomic_DNA"/>
</dbReference>
<feature type="domain" description="Multidrug resistance protein MdtA-like C-terminal permuted SH3" evidence="8">
    <location>
        <begin position="306"/>
        <end position="361"/>
    </location>
</feature>
<feature type="domain" description="Multidrug resistance protein MdtA-like alpha-helical hairpin" evidence="5">
    <location>
        <begin position="112"/>
        <end position="180"/>
    </location>
</feature>
<dbReference type="InterPro" id="IPR058624">
    <property type="entry name" value="MdtA-like_HH"/>
</dbReference>
<evidence type="ECO:0000313" key="9">
    <source>
        <dbReference type="EMBL" id="OLO10273.1"/>
    </source>
</evidence>
<dbReference type="InterPro" id="IPR058625">
    <property type="entry name" value="MdtA-like_BSH"/>
</dbReference>
<dbReference type="Gene3D" id="1.10.287.470">
    <property type="entry name" value="Helix hairpin bin"/>
    <property type="match status" value="1"/>
</dbReference>
<feature type="domain" description="Multidrug resistance protein MdtA-like barrel-sandwich hybrid" evidence="6">
    <location>
        <begin position="70"/>
        <end position="211"/>
    </location>
</feature>
<proteinExistence type="inferred from homology"/>
<dbReference type="Pfam" id="PF25876">
    <property type="entry name" value="HH_MFP_RND"/>
    <property type="match status" value="1"/>
</dbReference>
<dbReference type="Gene3D" id="2.40.420.20">
    <property type="match status" value="1"/>
</dbReference>
<dbReference type="GO" id="GO:0005886">
    <property type="term" value="C:plasma membrane"/>
    <property type="evidence" value="ECO:0007669"/>
    <property type="project" value="TreeGrafter"/>
</dbReference>
<reference evidence="9 10" key="1">
    <citation type="submission" date="2016-12" db="EMBL/GenBank/DDBJ databases">
        <title>Draft genome sequences of strains Salinicola socius SMB35, Salinicola sp. MH3R3-1 and Chromohalobacter sp. SMB17 from the Verkhnekamsk potash mining region of Russia.</title>
        <authorList>
            <person name="Mavrodi D.V."/>
            <person name="Olsson B.E."/>
            <person name="Korsakova E.S."/>
            <person name="Pyankova A."/>
            <person name="Mavrodi O.V."/>
            <person name="Plotnikova E.G."/>
        </authorList>
    </citation>
    <scope>NUCLEOTIDE SEQUENCE [LARGE SCALE GENOMIC DNA]</scope>
    <source>
        <strain evidence="9 10">SMB17</strain>
    </source>
</reference>
<protein>
    <submittedName>
        <fullName evidence="9">Efflux transporter periplasmic adaptor subunit</fullName>
    </submittedName>
</protein>
<feature type="coiled-coil region" evidence="3">
    <location>
        <begin position="111"/>
        <end position="169"/>
    </location>
</feature>
<comment type="similarity">
    <text evidence="2">Belongs to the membrane fusion protein (MFP) (TC 8.A.1) family.</text>
</comment>
<dbReference type="AlphaFoldDB" id="A0A1Q8T9B7"/>
<dbReference type="GO" id="GO:0030313">
    <property type="term" value="C:cell envelope"/>
    <property type="evidence" value="ECO:0007669"/>
    <property type="project" value="UniProtKB-SubCell"/>
</dbReference>
<dbReference type="GO" id="GO:0046677">
    <property type="term" value="P:response to antibiotic"/>
    <property type="evidence" value="ECO:0007669"/>
    <property type="project" value="TreeGrafter"/>
</dbReference>
<dbReference type="Pfam" id="PF25944">
    <property type="entry name" value="Beta-barrel_RND"/>
    <property type="match status" value="1"/>
</dbReference>
<keyword evidence="10" id="KW-1185">Reference proteome</keyword>
<dbReference type="NCBIfam" id="TIGR01730">
    <property type="entry name" value="RND_mfp"/>
    <property type="match status" value="1"/>
</dbReference>
<dbReference type="Pfam" id="PF25917">
    <property type="entry name" value="BSH_RND"/>
    <property type="match status" value="1"/>
</dbReference>
<evidence type="ECO:0000259" key="5">
    <source>
        <dbReference type="Pfam" id="PF25876"/>
    </source>
</evidence>
<dbReference type="Pfam" id="PF25967">
    <property type="entry name" value="RND-MFP_C"/>
    <property type="match status" value="1"/>
</dbReference>
<dbReference type="RefSeq" id="WP_075370175.1">
    <property type="nucleotide sequence ID" value="NZ_MSDQ01000039.1"/>
</dbReference>
<evidence type="ECO:0000256" key="1">
    <source>
        <dbReference type="ARBA" id="ARBA00004519"/>
    </source>
</evidence>
<dbReference type="PANTHER" id="PTHR30158">
    <property type="entry name" value="ACRA/E-RELATED COMPONENT OF DRUG EFFLUX TRANSPORTER"/>
    <property type="match status" value="1"/>
</dbReference>
<organism evidence="9 10">
    <name type="scientific">Chromohalobacter japonicus</name>
    <dbReference type="NCBI Taxonomy" id="223900"/>
    <lineage>
        <taxon>Bacteria</taxon>
        <taxon>Pseudomonadati</taxon>
        <taxon>Pseudomonadota</taxon>
        <taxon>Gammaproteobacteria</taxon>
        <taxon>Oceanospirillales</taxon>
        <taxon>Halomonadaceae</taxon>
        <taxon>Chromohalobacter</taxon>
    </lineage>
</organism>
<evidence type="ECO:0000256" key="4">
    <source>
        <dbReference type="SAM" id="MobiDB-lite"/>
    </source>
</evidence>
<evidence type="ECO:0000259" key="6">
    <source>
        <dbReference type="Pfam" id="PF25917"/>
    </source>
</evidence>
<dbReference type="InterPro" id="IPR058627">
    <property type="entry name" value="MdtA-like_C"/>
</dbReference>
<dbReference type="SUPFAM" id="SSF111369">
    <property type="entry name" value="HlyD-like secretion proteins"/>
    <property type="match status" value="1"/>
</dbReference>
<dbReference type="Gene3D" id="2.40.50.100">
    <property type="match status" value="1"/>
</dbReference>
<dbReference type="STRING" id="223900.GCA_000821045_02972"/>
<comment type="subcellular location">
    <subcellularLocation>
        <location evidence="1">Cell inner membrane</location>
        <topology evidence="1">Lipid-anchor</topology>
    </subcellularLocation>
</comment>
<evidence type="ECO:0000256" key="3">
    <source>
        <dbReference type="SAM" id="Coils"/>
    </source>
</evidence>
<evidence type="ECO:0000259" key="7">
    <source>
        <dbReference type="Pfam" id="PF25944"/>
    </source>
</evidence>
<dbReference type="GO" id="GO:0022857">
    <property type="term" value="F:transmembrane transporter activity"/>
    <property type="evidence" value="ECO:0007669"/>
    <property type="project" value="InterPro"/>
</dbReference>
<evidence type="ECO:0000259" key="8">
    <source>
        <dbReference type="Pfam" id="PF25967"/>
    </source>
</evidence>
<sequence>MVSTTGNERRGLWAVALAGVLLMGCGSDEDAQQQSSDASSPPPKKAQVMEMAKRDISLDKSYPAMLRSDNEVTVVARVSGTLEERHFDPGQQVEKGDSLYTIEPEVYEATVRQREADLQSAQADAELAQTNAARYERLLKQNSVSVQQRDQAQADLKVARASVAQAQAALDSARIDLDYTDVEAPVSGMISLSEVNLGNLVNDGAELATITPLNPLEVRFQLPQEEAFELRRQREQQGKEAITAELQIPALPGQTLKGNVEFLGSRVSESTSTVQANAFFDNPDGMFMPGQFVRVELDGVKRFDVFAVPEIAVTQGLMGPQVYVLNEEGKVRTQTVQLGDTAGPWMIITDGIKAGDRVVVSDPGNISAGASIDPQPFDGDAEALSGAEKGEAASGSQTEKKGASNGDGHANEEGGA</sequence>
<keyword evidence="3" id="KW-0175">Coiled coil</keyword>